<dbReference type="AlphaFoldDB" id="A0A0L7QZB7"/>
<evidence type="ECO:0000313" key="2">
    <source>
        <dbReference type="Proteomes" id="UP000053825"/>
    </source>
</evidence>
<dbReference type="EMBL" id="KQ414681">
    <property type="protein sequence ID" value="KOC63974.1"/>
    <property type="molecule type" value="Genomic_DNA"/>
</dbReference>
<evidence type="ECO:0000313" key="1">
    <source>
        <dbReference type="EMBL" id="KOC63974.1"/>
    </source>
</evidence>
<keyword evidence="2" id="KW-1185">Reference proteome</keyword>
<organism evidence="1 2">
    <name type="scientific">Habropoda laboriosa</name>
    <dbReference type="NCBI Taxonomy" id="597456"/>
    <lineage>
        <taxon>Eukaryota</taxon>
        <taxon>Metazoa</taxon>
        <taxon>Ecdysozoa</taxon>
        <taxon>Arthropoda</taxon>
        <taxon>Hexapoda</taxon>
        <taxon>Insecta</taxon>
        <taxon>Pterygota</taxon>
        <taxon>Neoptera</taxon>
        <taxon>Endopterygota</taxon>
        <taxon>Hymenoptera</taxon>
        <taxon>Apocrita</taxon>
        <taxon>Aculeata</taxon>
        <taxon>Apoidea</taxon>
        <taxon>Anthophila</taxon>
        <taxon>Apidae</taxon>
        <taxon>Habropoda</taxon>
    </lineage>
</organism>
<gene>
    <name evidence="1" type="ORF">WH47_01289</name>
</gene>
<proteinExistence type="predicted"/>
<dbReference type="Proteomes" id="UP000053825">
    <property type="component" value="Unassembled WGS sequence"/>
</dbReference>
<name>A0A0L7QZB7_9HYME</name>
<accession>A0A0L7QZB7</accession>
<reference evidence="1 2" key="1">
    <citation type="submission" date="2015-07" db="EMBL/GenBank/DDBJ databases">
        <title>The genome of Habropoda laboriosa.</title>
        <authorList>
            <person name="Pan H."/>
            <person name="Kapheim K."/>
        </authorList>
    </citation>
    <scope>NUCLEOTIDE SEQUENCE [LARGE SCALE GENOMIC DNA]</scope>
    <source>
        <strain evidence="1">0110345459</strain>
    </source>
</reference>
<protein>
    <submittedName>
        <fullName evidence="1">Uncharacterized protein</fullName>
    </submittedName>
</protein>
<sequence>MREEVREAEDEILIIGGDINARIGGYGYIYIAETEEEKRKRKSKGIIKNREGERLFSSRWKKEAYRLLTKT</sequence>